<feature type="transmembrane region" description="Helical" evidence="1">
    <location>
        <begin position="21"/>
        <end position="42"/>
    </location>
</feature>
<proteinExistence type="predicted"/>
<dbReference type="RefSeq" id="WP_097008014.1">
    <property type="nucleotide sequence ID" value="NZ_OBEJ01000001.1"/>
</dbReference>
<dbReference type="AlphaFoldDB" id="A0A285N9I6"/>
<protein>
    <submittedName>
        <fullName evidence="2">Uncharacterized protein</fullName>
    </submittedName>
</protein>
<keyword evidence="1" id="KW-1133">Transmembrane helix</keyword>
<dbReference type="Proteomes" id="UP000219453">
    <property type="component" value="Unassembled WGS sequence"/>
</dbReference>
<keyword evidence="1" id="KW-0812">Transmembrane</keyword>
<keyword evidence="1" id="KW-0472">Membrane</keyword>
<name>A0A285N9I6_NATPI</name>
<organism evidence="2 3">
    <name type="scientific">Natronoarchaeum philippinense</name>
    <dbReference type="NCBI Taxonomy" id="558529"/>
    <lineage>
        <taxon>Archaea</taxon>
        <taxon>Methanobacteriati</taxon>
        <taxon>Methanobacteriota</taxon>
        <taxon>Stenosarchaea group</taxon>
        <taxon>Halobacteria</taxon>
        <taxon>Halobacteriales</taxon>
        <taxon>Natronoarchaeaceae</taxon>
    </lineage>
</organism>
<dbReference type="EMBL" id="OBEJ01000001">
    <property type="protein sequence ID" value="SNZ06125.1"/>
    <property type="molecule type" value="Genomic_DNA"/>
</dbReference>
<accession>A0A285N9I6</accession>
<evidence type="ECO:0000313" key="3">
    <source>
        <dbReference type="Proteomes" id="UP000219453"/>
    </source>
</evidence>
<evidence type="ECO:0000313" key="2">
    <source>
        <dbReference type="EMBL" id="SNZ06125.1"/>
    </source>
</evidence>
<sequence>MKLQKPTVWTVASILTNKKTLVIMMIAAISVTGVTNGFAAALEVYETALMALGGLWVVEQCQQMVADEKKRLGGASAAQQQEDGQS</sequence>
<evidence type="ECO:0000256" key="1">
    <source>
        <dbReference type="SAM" id="Phobius"/>
    </source>
</evidence>
<reference evidence="2 3" key="1">
    <citation type="submission" date="2017-09" db="EMBL/GenBank/DDBJ databases">
        <authorList>
            <person name="Ehlers B."/>
            <person name="Leendertz F.H."/>
        </authorList>
    </citation>
    <scope>NUCLEOTIDE SEQUENCE [LARGE SCALE GENOMIC DNA]</scope>
    <source>
        <strain evidence="2 3">DSM 27208</strain>
    </source>
</reference>
<gene>
    <name evidence="2" type="ORF">SAMN06269185_1058</name>
</gene>
<keyword evidence="3" id="KW-1185">Reference proteome</keyword>